<comment type="caution">
    <text evidence="1">The sequence shown here is derived from an EMBL/GenBank/DDBJ whole genome shotgun (WGS) entry which is preliminary data.</text>
</comment>
<dbReference type="EMBL" id="JAOPGA020001696">
    <property type="protein sequence ID" value="KAL0490570.1"/>
    <property type="molecule type" value="Genomic_DNA"/>
</dbReference>
<evidence type="ECO:0000313" key="2">
    <source>
        <dbReference type="Proteomes" id="UP001431209"/>
    </source>
</evidence>
<sequence>MRVKREEPPLPPITHCNFCGGDVKLVDNSIIYGKNYGWPLTYYCKNCRAYVGCHKDTEIPLGSLADNQTRKARSEAHKCFDELWKSGVFKRGEAYKWLSKKMDLSAQDCHIGLFDVTKCEAVIKHCNELTDFLFEEGMEDFDDIDFGLTDDLFDESFDLDNIEVDLGNDIIVEKQDYSQHFEDIDIDLTDDLFDDSFEILDHV</sequence>
<gene>
    <name evidence="1" type="ORF">AKO1_003032</name>
</gene>
<keyword evidence="2" id="KW-1185">Reference proteome</keyword>
<dbReference type="AlphaFoldDB" id="A0AAW2ZM37"/>
<dbReference type="InterPro" id="IPR021686">
    <property type="entry name" value="DUF3268"/>
</dbReference>
<reference evidence="1 2" key="1">
    <citation type="submission" date="2024-03" db="EMBL/GenBank/DDBJ databases">
        <title>The Acrasis kona genome and developmental transcriptomes reveal deep origins of eukaryotic multicellular pathways.</title>
        <authorList>
            <person name="Sheikh S."/>
            <person name="Fu C.-J."/>
            <person name="Brown M.W."/>
            <person name="Baldauf S.L."/>
        </authorList>
    </citation>
    <scope>NUCLEOTIDE SEQUENCE [LARGE SCALE GENOMIC DNA]</scope>
    <source>
        <strain evidence="1 2">ATCC MYA-3509</strain>
    </source>
</reference>
<proteinExistence type="predicted"/>
<protein>
    <submittedName>
        <fullName evidence="1">INP1</fullName>
    </submittedName>
</protein>
<evidence type="ECO:0000313" key="1">
    <source>
        <dbReference type="EMBL" id="KAL0490570.1"/>
    </source>
</evidence>
<name>A0AAW2ZM37_9EUKA</name>
<dbReference type="Proteomes" id="UP001431209">
    <property type="component" value="Unassembled WGS sequence"/>
</dbReference>
<accession>A0AAW2ZM37</accession>
<organism evidence="1 2">
    <name type="scientific">Acrasis kona</name>
    <dbReference type="NCBI Taxonomy" id="1008807"/>
    <lineage>
        <taxon>Eukaryota</taxon>
        <taxon>Discoba</taxon>
        <taxon>Heterolobosea</taxon>
        <taxon>Tetramitia</taxon>
        <taxon>Eutetramitia</taxon>
        <taxon>Acrasidae</taxon>
        <taxon>Acrasis</taxon>
    </lineage>
</organism>
<dbReference type="Pfam" id="PF11672">
    <property type="entry name" value="DUF3268"/>
    <property type="match status" value="1"/>
</dbReference>